<dbReference type="Pfam" id="PF12697">
    <property type="entry name" value="Abhydrolase_6"/>
    <property type="match status" value="1"/>
</dbReference>
<dbReference type="InterPro" id="IPR029058">
    <property type="entry name" value="AB_hydrolase_fold"/>
</dbReference>
<dbReference type="EMBL" id="JBHSRD010000002">
    <property type="protein sequence ID" value="MFC6006277.1"/>
    <property type="molecule type" value="Genomic_DNA"/>
</dbReference>
<name>A0ABW1JBI8_9ACTN</name>
<feature type="domain" description="AB hydrolase-1" evidence="1">
    <location>
        <begin position="10"/>
        <end position="231"/>
    </location>
</feature>
<evidence type="ECO:0000313" key="3">
    <source>
        <dbReference type="Proteomes" id="UP001596189"/>
    </source>
</evidence>
<accession>A0ABW1JBI8</accession>
<evidence type="ECO:0000313" key="2">
    <source>
        <dbReference type="EMBL" id="MFC6006277.1"/>
    </source>
</evidence>
<organism evidence="2 3">
    <name type="scientific">Angustibacter luteus</name>
    <dbReference type="NCBI Taxonomy" id="658456"/>
    <lineage>
        <taxon>Bacteria</taxon>
        <taxon>Bacillati</taxon>
        <taxon>Actinomycetota</taxon>
        <taxon>Actinomycetes</taxon>
        <taxon>Kineosporiales</taxon>
        <taxon>Kineosporiaceae</taxon>
    </lineage>
</organism>
<dbReference type="InterPro" id="IPR052897">
    <property type="entry name" value="Sec-Metab_Biosynth_Hydrolase"/>
</dbReference>
<gene>
    <name evidence="2" type="ORF">ACFQDO_03955</name>
</gene>
<dbReference type="GO" id="GO:0016787">
    <property type="term" value="F:hydrolase activity"/>
    <property type="evidence" value="ECO:0007669"/>
    <property type="project" value="UniProtKB-KW"/>
</dbReference>
<comment type="caution">
    <text evidence="2">The sequence shown here is derived from an EMBL/GenBank/DDBJ whole genome shotgun (WGS) entry which is preliminary data.</text>
</comment>
<dbReference type="Proteomes" id="UP001596189">
    <property type="component" value="Unassembled WGS sequence"/>
</dbReference>
<keyword evidence="3" id="KW-1185">Reference proteome</keyword>
<dbReference type="SUPFAM" id="SSF53474">
    <property type="entry name" value="alpha/beta-Hydrolases"/>
    <property type="match status" value="1"/>
</dbReference>
<dbReference type="PANTHER" id="PTHR37017">
    <property type="entry name" value="AB HYDROLASE-1 DOMAIN-CONTAINING PROTEIN-RELATED"/>
    <property type="match status" value="1"/>
</dbReference>
<dbReference type="Gene3D" id="3.40.50.1820">
    <property type="entry name" value="alpha/beta hydrolase"/>
    <property type="match status" value="1"/>
</dbReference>
<proteinExistence type="predicted"/>
<reference evidence="3" key="1">
    <citation type="journal article" date="2019" name="Int. J. Syst. Evol. Microbiol.">
        <title>The Global Catalogue of Microorganisms (GCM) 10K type strain sequencing project: providing services to taxonomists for standard genome sequencing and annotation.</title>
        <authorList>
            <consortium name="The Broad Institute Genomics Platform"/>
            <consortium name="The Broad Institute Genome Sequencing Center for Infectious Disease"/>
            <person name="Wu L."/>
            <person name="Ma J."/>
        </authorList>
    </citation>
    <scope>NUCLEOTIDE SEQUENCE [LARGE SCALE GENOMIC DNA]</scope>
    <source>
        <strain evidence="3">KACC 14249</strain>
    </source>
</reference>
<protein>
    <submittedName>
        <fullName evidence="2">Alpha/beta hydrolase</fullName>
    </submittedName>
</protein>
<keyword evidence="2" id="KW-0378">Hydrolase</keyword>
<sequence>MAEPDSKPTIVLVHGAFADASGWSSVIQRLSALGYTAYAPANPLRGVISDGDSVRSFVATIEGPVVLVGHSYGGSVITNASAGAPNVRALVYIAAYVPDEGETLGAAGALDGASNSLPEHLLVRPYPGAPEGDGDGYIDPEYFHELFCADLPAEQAAVMAVSQRPVALSCLGTPSGPAGWKTIPSWYLVASNDNAIPPVAERAMAARAGAHTVEISSSHVAFISHVDETVELILAAVEGT</sequence>
<dbReference type="PANTHER" id="PTHR37017:SF11">
    <property type="entry name" value="ESTERASE_LIPASE_THIOESTERASE DOMAIN-CONTAINING PROTEIN"/>
    <property type="match status" value="1"/>
</dbReference>
<dbReference type="InterPro" id="IPR000073">
    <property type="entry name" value="AB_hydrolase_1"/>
</dbReference>
<dbReference type="RefSeq" id="WP_345717127.1">
    <property type="nucleotide sequence ID" value="NZ_BAABFP010000005.1"/>
</dbReference>
<evidence type="ECO:0000259" key="1">
    <source>
        <dbReference type="Pfam" id="PF12697"/>
    </source>
</evidence>